<comment type="pathway">
    <text evidence="1 7">Metabolic intermediate biosynthesis; chorismate biosynthesis; chorismate from D-erythrose 4-phosphate and phosphoenolpyruvate: step 4/7.</text>
</comment>
<keyword evidence="4 7" id="KW-0521">NADP</keyword>
<feature type="binding site" evidence="7">
    <location>
        <begin position="14"/>
        <end position="16"/>
    </location>
    <ligand>
        <name>shikimate</name>
        <dbReference type="ChEBI" id="CHEBI:36208"/>
    </ligand>
</feature>
<dbReference type="SUPFAM" id="SSF53223">
    <property type="entry name" value="Aminoacid dehydrogenase-like, N-terminal domain"/>
    <property type="match status" value="1"/>
</dbReference>
<name>A0A343JD98_9CLOT</name>
<protein>
    <recommendedName>
        <fullName evidence="2 7">Shikimate dehydrogenase (NADP(+))</fullName>
        <shortName evidence="7">SDH</shortName>
        <ecNumber evidence="2 7">1.1.1.25</ecNumber>
    </recommendedName>
</protein>
<evidence type="ECO:0000256" key="5">
    <source>
        <dbReference type="ARBA" id="ARBA00023002"/>
    </source>
</evidence>
<feature type="domain" description="Shikimate dehydrogenase substrate binding N-terminal" evidence="8">
    <location>
        <begin position="6"/>
        <end position="88"/>
    </location>
</feature>
<gene>
    <name evidence="7" type="primary">aroE</name>
    <name evidence="9" type="ORF">BEN51_08430</name>
</gene>
<dbReference type="GO" id="GO:0009073">
    <property type="term" value="P:aromatic amino acid family biosynthetic process"/>
    <property type="evidence" value="ECO:0007669"/>
    <property type="project" value="UniProtKB-KW"/>
</dbReference>
<organism evidence="9 10">
    <name type="scientific">Clostridium isatidis</name>
    <dbReference type="NCBI Taxonomy" id="182773"/>
    <lineage>
        <taxon>Bacteria</taxon>
        <taxon>Bacillati</taxon>
        <taxon>Bacillota</taxon>
        <taxon>Clostridia</taxon>
        <taxon>Eubacteriales</taxon>
        <taxon>Clostridiaceae</taxon>
        <taxon>Clostridium</taxon>
    </lineage>
</organism>
<evidence type="ECO:0000256" key="7">
    <source>
        <dbReference type="HAMAP-Rule" id="MF_00222"/>
    </source>
</evidence>
<dbReference type="GO" id="GO:0008652">
    <property type="term" value="P:amino acid biosynthetic process"/>
    <property type="evidence" value="ECO:0007669"/>
    <property type="project" value="UniProtKB-KW"/>
</dbReference>
<keyword evidence="3 7" id="KW-0028">Amino-acid biosynthesis</keyword>
<feature type="binding site" evidence="7">
    <location>
        <begin position="125"/>
        <end position="129"/>
    </location>
    <ligand>
        <name>NADP(+)</name>
        <dbReference type="ChEBI" id="CHEBI:58349"/>
    </ligand>
</feature>
<evidence type="ECO:0000259" key="8">
    <source>
        <dbReference type="Pfam" id="PF08501"/>
    </source>
</evidence>
<dbReference type="InterPro" id="IPR022893">
    <property type="entry name" value="Shikimate_DH_fam"/>
</dbReference>
<feature type="binding site" evidence="7">
    <location>
        <position position="209"/>
    </location>
    <ligand>
        <name>NADP(+)</name>
        <dbReference type="ChEBI" id="CHEBI:58349"/>
    </ligand>
</feature>
<dbReference type="InterPro" id="IPR046346">
    <property type="entry name" value="Aminoacid_DH-like_N_sf"/>
</dbReference>
<dbReference type="GO" id="GO:0004764">
    <property type="term" value="F:shikimate 3-dehydrogenase (NADP+) activity"/>
    <property type="evidence" value="ECO:0007669"/>
    <property type="project" value="UniProtKB-UniRule"/>
</dbReference>
<evidence type="ECO:0000256" key="2">
    <source>
        <dbReference type="ARBA" id="ARBA00012962"/>
    </source>
</evidence>
<dbReference type="EMBL" id="CP016786">
    <property type="protein sequence ID" value="ASW43506.1"/>
    <property type="molecule type" value="Genomic_DNA"/>
</dbReference>
<dbReference type="Gene3D" id="3.40.50.10860">
    <property type="entry name" value="Leucine Dehydrogenase, chain A, domain 1"/>
    <property type="match status" value="1"/>
</dbReference>
<dbReference type="EC" id="1.1.1.25" evidence="2 7"/>
<comment type="caution">
    <text evidence="7">Lacks conserved residue(s) required for the propagation of feature annotation.</text>
</comment>
<dbReference type="InterPro" id="IPR013708">
    <property type="entry name" value="Shikimate_DH-bd_N"/>
</dbReference>
<dbReference type="PANTHER" id="PTHR21089">
    <property type="entry name" value="SHIKIMATE DEHYDROGENASE"/>
    <property type="match status" value="1"/>
</dbReference>
<dbReference type="OrthoDB" id="9792692at2"/>
<feature type="binding site" evidence="7">
    <location>
        <position position="86"/>
    </location>
    <ligand>
        <name>shikimate</name>
        <dbReference type="ChEBI" id="CHEBI:36208"/>
    </ligand>
</feature>
<feature type="binding site" evidence="7">
    <location>
        <position position="232"/>
    </location>
    <ligand>
        <name>NADP(+)</name>
        <dbReference type="ChEBI" id="CHEBI:58349"/>
    </ligand>
</feature>
<evidence type="ECO:0000256" key="1">
    <source>
        <dbReference type="ARBA" id="ARBA00004871"/>
    </source>
</evidence>
<feature type="binding site" evidence="7">
    <location>
        <position position="211"/>
    </location>
    <ligand>
        <name>shikimate</name>
        <dbReference type="ChEBI" id="CHEBI:36208"/>
    </ligand>
</feature>
<comment type="function">
    <text evidence="7">Involved in the biosynthesis of the chorismate, which leads to the biosynthesis of aromatic amino acids. Catalyzes the reversible NADPH linked reduction of 3-dehydroshikimate (DHSA) to yield shikimate (SA).</text>
</comment>
<keyword evidence="5 7" id="KW-0560">Oxidoreductase</keyword>
<dbReference type="UniPathway" id="UPA00053">
    <property type="reaction ID" value="UER00087"/>
</dbReference>
<dbReference type="InterPro" id="IPR011342">
    <property type="entry name" value="Shikimate_DH"/>
</dbReference>
<comment type="subunit">
    <text evidence="7">Homodimer.</text>
</comment>
<sequence length="274" mass="31184">MEFYGLLGEKLSHSLSEEIHREILKYIGEEGAYKLFEVEEKDLGAFANALKILKVKGSNVTIPYKEKIMKYLDHISEEAKRIGAVNTISLLNGKLYGDNSDYYGFVYMLKLHKIDLKDKTAAILGSGGASKAVLCYLLDMGIDRVYIVSRNPKKNEFTQNNVEMISYKELEGIKGDIIINSTPLGMYPKVDVSPVNEDIIRNFNILVDLIYNPIETKFLEMGRKLGKQTVGGLYMLIGQALKAQEIWQQRPIDKEIIKEIYDKLKNHPKINKNN</sequence>
<dbReference type="RefSeq" id="WP_119865639.1">
    <property type="nucleotide sequence ID" value="NZ_CP016786.1"/>
</dbReference>
<keyword evidence="10" id="KW-1185">Reference proteome</keyword>
<keyword evidence="6 7" id="KW-0057">Aromatic amino acid biosynthesis</keyword>
<feature type="active site" description="Proton acceptor" evidence="7">
    <location>
        <position position="65"/>
    </location>
</feature>
<reference evidence="9 10" key="1">
    <citation type="submission" date="2016-08" db="EMBL/GenBank/DDBJ databases">
        <title>Complete Genome Sequence Of The Indigo Reducing Clostridium isatidis DSM15098.</title>
        <authorList>
            <person name="Little G.T."/>
            <person name="Minton N.P."/>
        </authorList>
    </citation>
    <scope>NUCLEOTIDE SEQUENCE [LARGE SCALE GENOMIC DNA]</scope>
    <source>
        <strain evidence="9 10">DSM 15098</strain>
    </source>
</reference>
<evidence type="ECO:0000256" key="3">
    <source>
        <dbReference type="ARBA" id="ARBA00022605"/>
    </source>
</evidence>
<evidence type="ECO:0000256" key="6">
    <source>
        <dbReference type="ARBA" id="ARBA00023141"/>
    </source>
</evidence>
<dbReference type="GO" id="GO:0019632">
    <property type="term" value="P:shikimate metabolic process"/>
    <property type="evidence" value="ECO:0007669"/>
    <property type="project" value="InterPro"/>
</dbReference>
<dbReference type="PANTHER" id="PTHR21089:SF1">
    <property type="entry name" value="BIFUNCTIONAL 3-DEHYDROQUINATE DEHYDRATASE_SHIKIMATE DEHYDROGENASE, CHLOROPLASTIC"/>
    <property type="match status" value="1"/>
</dbReference>
<dbReference type="Proteomes" id="UP000264883">
    <property type="component" value="Chromosome"/>
</dbReference>
<dbReference type="Pfam" id="PF08501">
    <property type="entry name" value="Shikimate_dh_N"/>
    <property type="match status" value="1"/>
</dbReference>
<feature type="binding site" evidence="7">
    <location>
        <position position="239"/>
    </location>
    <ligand>
        <name>shikimate</name>
        <dbReference type="ChEBI" id="CHEBI:36208"/>
    </ligand>
</feature>
<dbReference type="CDD" id="cd01065">
    <property type="entry name" value="NAD_bind_Shikimate_DH"/>
    <property type="match status" value="1"/>
</dbReference>
<evidence type="ECO:0000256" key="4">
    <source>
        <dbReference type="ARBA" id="ARBA00022857"/>
    </source>
</evidence>
<dbReference type="InterPro" id="IPR036291">
    <property type="entry name" value="NAD(P)-bd_dom_sf"/>
</dbReference>
<evidence type="ECO:0000313" key="9">
    <source>
        <dbReference type="EMBL" id="ASW43506.1"/>
    </source>
</evidence>
<dbReference type="GO" id="GO:0005829">
    <property type="term" value="C:cytosol"/>
    <property type="evidence" value="ECO:0007669"/>
    <property type="project" value="TreeGrafter"/>
</dbReference>
<accession>A0A343JD98</accession>
<dbReference type="HAMAP" id="MF_00222">
    <property type="entry name" value="Shikimate_DH_AroE"/>
    <property type="match status" value="1"/>
</dbReference>
<dbReference type="SUPFAM" id="SSF51735">
    <property type="entry name" value="NAD(P)-binding Rossmann-fold domains"/>
    <property type="match status" value="1"/>
</dbReference>
<feature type="binding site" evidence="7">
    <location>
        <position position="101"/>
    </location>
    <ligand>
        <name>shikimate</name>
        <dbReference type="ChEBI" id="CHEBI:36208"/>
    </ligand>
</feature>
<dbReference type="GO" id="GO:0050661">
    <property type="term" value="F:NADP binding"/>
    <property type="evidence" value="ECO:0007669"/>
    <property type="project" value="InterPro"/>
</dbReference>
<dbReference type="Gene3D" id="3.40.50.720">
    <property type="entry name" value="NAD(P)-binding Rossmann-like Domain"/>
    <property type="match status" value="1"/>
</dbReference>
<dbReference type="NCBIfam" id="TIGR00507">
    <property type="entry name" value="aroE"/>
    <property type="match status" value="1"/>
</dbReference>
<dbReference type="GO" id="GO:0009423">
    <property type="term" value="P:chorismate biosynthetic process"/>
    <property type="evidence" value="ECO:0007669"/>
    <property type="project" value="UniProtKB-UniRule"/>
</dbReference>
<dbReference type="KEGG" id="cia:BEN51_08430"/>
<feature type="binding site" evidence="7">
    <location>
        <position position="61"/>
    </location>
    <ligand>
        <name>shikimate</name>
        <dbReference type="ChEBI" id="CHEBI:36208"/>
    </ligand>
</feature>
<comment type="catalytic activity">
    <reaction evidence="7">
        <text>shikimate + NADP(+) = 3-dehydroshikimate + NADPH + H(+)</text>
        <dbReference type="Rhea" id="RHEA:17737"/>
        <dbReference type="ChEBI" id="CHEBI:15378"/>
        <dbReference type="ChEBI" id="CHEBI:16630"/>
        <dbReference type="ChEBI" id="CHEBI:36208"/>
        <dbReference type="ChEBI" id="CHEBI:57783"/>
        <dbReference type="ChEBI" id="CHEBI:58349"/>
        <dbReference type="EC" id="1.1.1.25"/>
    </reaction>
</comment>
<evidence type="ECO:0000313" key="10">
    <source>
        <dbReference type="Proteomes" id="UP000264883"/>
    </source>
</evidence>
<dbReference type="AlphaFoldDB" id="A0A343JD98"/>
<feature type="binding site" evidence="7">
    <location>
        <position position="77"/>
    </location>
    <ligand>
        <name>NADP(+)</name>
        <dbReference type="ChEBI" id="CHEBI:58349"/>
    </ligand>
</feature>
<proteinExistence type="inferred from homology"/>
<comment type="similarity">
    <text evidence="7">Belongs to the shikimate dehydrogenase family.</text>
</comment>